<keyword evidence="10" id="KW-0539">Nucleus</keyword>
<evidence type="ECO:0000256" key="11">
    <source>
        <dbReference type="ARBA" id="ARBA00023328"/>
    </source>
</evidence>
<proteinExistence type="inferred from homology"/>
<evidence type="ECO:0000256" key="8">
    <source>
        <dbReference type="ARBA" id="ARBA00022838"/>
    </source>
</evidence>
<evidence type="ECO:0000256" key="7">
    <source>
        <dbReference type="ARBA" id="ARBA00022490"/>
    </source>
</evidence>
<dbReference type="GO" id="GO:0008608">
    <property type="term" value="P:attachment of spindle microtubules to kinetochore"/>
    <property type="evidence" value="ECO:0007669"/>
    <property type="project" value="InterPro"/>
</dbReference>
<comment type="subcellular location">
    <subcellularLocation>
        <location evidence="3">Chromosome</location>
        <location evidence="3">Centromere</location>
        <location evidence="3">Kinetochore</location>
    </subcellularLocation>
    <subcellularLocation>
        <location evidence="2">Cytoplasm</location>
        <location evidence="2">Cytoskeleton</location>
        <location evidence="2">Spindle</location>
    </subcellularLocation>
    <subcellularLocation>
        <location evidence="1">Nucleus</location>
    </subcellularLocation>
</comment>
<reference evidence="15 16" key="1">
    <citation type="submission" date="2023-08" db="EMBL/GenBank/DDBJ databases">
        <title>Black Yeasts Isolated from many extreme environments.</title>
        <authorList>
            <person name="Coleine C."/>
            <person name="Stajich J.E."/>
            <person name="Selbmann L."/>
        </authorList>
    </citation>
    <scope>NUCLEOTIDE SEQUENCE [LARGE SCALE GENOMIC DNA]</scope>
    <source>
        <strain evidence="15 16">CCFEE 5792</strain>
    </source>
</reference>
<dbReference type="EMBL" id="JAVRRD010000002">
    <property type="protein sequence ID" value="KAK5062809.1"/>
    <property type="molecule type" value="Genomic_DNA"/>
</dbReference>
<evidence type="ECO:0000256" key="2">
    <source>
        <dbReference type="ARBA" id="ARBA00004186"/>
    </source>
</evidence>
<feature type="compositionally biased region" description="Polar residues" evidence="14">
    <location>
        <begin position="99"/>
        <end position="117"/>
    </location>
</feature>
<dbReference type="RefSeq" id="XP_064711081.1">
    <property type="nucleotide sequence ID" value="XM_064848457.1"/>
</dbReference>
<protein>
    <recommendedName>
        <fullName evidence="5">DASH complex subunit SPC19</fullName>
    </recommendedName>
    <alternativeName>
        <fullName evidence="12">Outer kinetochore protein SPC19</fullName>
    </alternativeName>
</protein>
<dbReference type="GO" id="GO:0005876">
    <property type="term" value="C:spindle microtubule"/>
    <property type="evidence" value="ECO:0007669"/>
    <property type="project" value="InterPro"/>
</dbReference>
<keyword evidence="8" id="KW-0995">Kinetochore</keyword>
<dbReference type="PANTHER" id="PTHR28262:SF1">
    <property type="entry name" value="DASH COMPLEX SUBUNIT SPC19"/>
    <property type="match status" value="1"/>
</dbReference>
<evidence type="ECO:0000256" key="10">
    <source>
        <dbReference type="ARBA" id="ARBA00023242"/>
    </source>
</evidence>
<dbReference type="AlphaFoldDB" id="A0AAV9NRP5"/>
<evidence type="ECO:0000256" key="5">
    <source>
        <dbReference type="ARBA" id="ARBA00016329"/>
    </source>
</evidence>
<dbReference type="InterPro" id="IPR013251">
    <property type="entry name" value="DASH_Spc19"/>
</dbReference>
<sequence>MASLGPAVSSLRSSLSLLDSSISILDEGVSDFPRLCKVLQTQQHFELLAEPTLREAQQSLVDEIVPAIHQLVSTAERHIDQLVRKEESLKARSELLNGRLNTSNSRNSSFGGSTQPKRTTENTTSTTLSESKLLEMKRLQQKKERLQYAIDRLELQCKQRERELRKSMAFVND</sequence>
<name>A0AAV9NRP5_9EURO</name>
<organism evidence="15 16">
    <name type="scientific">Exophiala bonariae</name>
    <dbReference type="NCBI Taxonomy" id="1690606"/>
    <lineage>
        <taxon>Eukaryota</taxon>
        <taxon>Fungi</taxon>
        <taxon>Dikarya</taxon>
        <taxon>Ascomycota</taxon>
        <taxon>Pezizomycotina</taxon>
        <taxon>Eurotiomycetes</taxon>
        <taxon>Chaetothyriomycetidae</taxon>
        <taxon>Chaetothyriales</taxon>
        <taxon>Herpotrichiellaceae</taxon>
        <taxon>Exophiala</taxon>
    </lineage>
</organism>
<gene>
    <name evidence="15" type="ORF">LTR84_004884</name>
</gene>
<feature type="compositionally biased region" description="Low complexity" evidence="14">
    <location>
        <begin position="121"/>
        <end position="131"/>
    </location>
</feature>
<comment type="similarity">
    <text evidence="4">Belongs to the DASH complex SPC19 family.</text>
</comment>
<evidence type="ECO:0000313" key="16">
    <source>
        <dbReference type="Proteomes" id="UP001358417"/>
    </source>
</evidence>
<feature type="region of interest" description="Disordered" evidence="14">
    <location>
        <begin position="97"/>
        <end position="131"/>
    </location>
</feature>
<evidence type="ECO:0000256" key="4">
    <source>
        <dbReference type="ARBA" id="ARBA00008952"/>
    </source>
</evidence>
<evidence type="ECO:0000313" key="15">
    <source>
        <dbReference type="EMBL" id="KAK5062809.1"/>
    </source>
</evidence>
<evidence type="ECO:0000256" key="14">
    <source>
        <dbReference type="SAM" id="MobiDB-lite"/>
    </source>
</evidence>
<evidence type="ECO:0000256" key="12">
    <source>
        <dbReference type="ARBA" id="ARBA00032583"/>
    </source>
</evidence>
<accession>A0AAV9NRP5</accession>
<dbReference type="GO" id="GO:0042729">
    <property type="term" value="C:DASH complex"/>
    <property type="evidence" value="ECO:0007669"/>
    <property type="project" value="InterPro"/>
</dbReference>
<keyword evidence="11" id="KW-0137">Centromere</keyword>
<dbReference type="GeneID" id="89973062"/>
<evidence type="ECO:0000256" key="3">
    <source>
        <dbReference type="ARBA" id="ARBA00004629"/>
    </source>
</evidence>
<evidence type="ECO:0000256" key="9">
    <source>
        <dbReference type="ARBA" id="ARBA00023212"/>
    </source>
</evidence>
<dbReference type="Pfam" id="PF08287">
    <property type="entry name" value="DASH_Spc19"/>
    <property type="match status" value="1"/>
</dbReference>
<dbReference type="PANTHER" id="PTHR28262">
    <property type="entry name" value="DASH COMPLEX SUBUNIT SPC19"/>
    <property type="match status" value="1"/>
</dbReference>
<comment type="caution">
    <text evidence="15">The sequence shown here is derived from an EMBL/GenBank/DDBJ whole genome shotgun (WGS) entry which is preliminary data.</text>
</comment>
<keyword evidence="7" id="KW-0963">Cytoplasm</keyword>
<keyword evidence="16" id="KW-1185">Reference proteome</keyword>
<keyword evidence="6" id="KW-0158">Chromosome</keyword>
<evidence type="ECO:0000256" key="6">
    <source>
        <dbReference type="ARBA" id="ARBA00022454"/>
    </source>
</evidence>
<keyword evidence="13" id="KW-0175">Coiled coil</keyword>
<dbReference type="Proteomes" id="UP001358417">
    <property type="component" value="Unassembled WGS sequence"/>
</dbReference>
<keyword evidence="9" id="KW-0206">Cytoskeleton</keyword>
<evidence type="ECO:0000256" key="13">
    <source>
        <dbReference type="SAM" id="Coils"/>
    </source>
</evidence>
<feature type="coiled-coil region" evidence="13">
    <location>
        <begin position="136"/>
        <end position="163"/>
    </location>
</feature>
<evidence type="ECO:0000256" key="1">
    <source>
        <dbReference type="ARBA" id="ARBA00004123"/>
    </source>
</evidence>